<dbReference type="GO" id="GO:0055085">
    <property type="term" value="P:transmembrane transport"/>
    <property type="evidence" value="ECO:0007669"/>
    <property type="project" value="InterPro"/>
</dbReference>
<keyword evidence="3 6" id="KW-0812">Transmembrane</keyword>
<dbReference type="InterPro" id="IPR035906">
    <property type="entry name" value="MetI-like_sf"/>
</dbReference>
<evidence type="ECO:0000256" key="2">
    <source>
        <dbReference type="ARBA" id="ARBA00022448"/>
    </source>
</evidence>
<feature type="transmembrane region" description="Helical" evidence="6">
    <location>
        <begin position="81"/>
        <end position="103"/>
    </location>
</feature>
<evidence type="ECO:0000256" key="5">
    <source>
        <dbReference type="ARBA" id="ARBA00023136"/>
    </source>
</evidence>
<comment type="subcellular location">
    <subcellularLocation>
        <location evidence="6">Cell membrane</location>
        <topology evidence="6">Multi-pass membrane protein</topology>
    </subcellularLocation>
    <subcellularLocation>
        <location evidence="1">Membrane</location>
        <topology evidence="1">Multi-pass membrane protein</topology>
    </subcellularLocation>
</comment>
<evidence type="ECO:0000259" key="7">
    <source>
        <dbReference type="PROSITE" id="PS50928"/>
    </source>
</evidence>
<keyword evidence="4 6" id="KW-1133">Transmembrane helix</keyword>
<feature type="transmembrane region" description="Helical" evidence="6">
    <location>
        <begin position="205"/>
        <end position="226"/>
    </location>
</feature>
<dbReference type="RefSeq" id="WP_190913980.1">
    <property type="nucleotide sequence ID" value="NZ_JACXIZ010000005.1"/>
</dbReference>
<dbReference type="PANTHER" id="PTHR43496:SF1">
    <property type="entry name" value="POLYGALACTURONAN_RHAMNOGALACTURONAN TRANSPORT SYSTEM PERMEASE PROTEIN YTEP"/>
    <property type="match status" value="1"/>
</dbReference>
<dbReference type="Proteomes" id="UP000621560">
    <property type="component" value="Unassembled WGS sequence"/>
</dbReference>
<proteinExistence type="inferred from homology"/>
<comment type="caution">
    <text evidence="8">The sequence shown here is derived from an EMBL/GenBank/DDBJ whole genome shotgun (WGS) entry which is preliminary data.</text>
</comment>
<dbReference type="Gene3D" id="1.10.3720.10">
    <property type="entry name" value="MetI-like"/>
    <property type="match status" value="1"/>
</dbReference>
<keyword evidence="5 6" id="KW-0472">Membrane</keyword>
<dbReference type="CDD" id="cd06261">
    <property type="entry name" value="TM_PBP2"/>
    <property type="match status" value="1"/>
</dbReference>
<feature type="transmembrane region" description="Helical" evidence="6">
    <location>
        <begin position="175"/>
        <end position="193"/>
    </location>
</feature>
<dbReference type="PROSITE" id="PS50928">
    <property type="entry name" value="ABC_TM1"/>
    <property type="match status" value="1"/>
</dbReference>
<dbReference type="PANTHER" id="PTHR43496">
    <property type="entry name" value="PROTEIN LPLB"/>
    <property type="match status" value="1"/>
</dbReference>
<organism evidence="8 9">
    <name type="scientific">Paenibacillus sabuli</name>
    <dbReference type="NCBI Taxonomy" id="2772509"/>
    <lineage>
        <taxon>Bacteria</taxon>
        <taxon>Bacillati</taxon>
        <taxon>Bacillota</taxon>
        <taxon>Bacilli</taxon>
        <taxon>Bacillales</taxon>
        <taxon>Paenibacillaceae</taxon>
        <taxon>Paenibacillus</taxon>
    </lineage>
</organism>
<dbReference type="InterPro" id="IPR000515">
    <property type="entry name" value="MetI-like"/>
</dbReference>
<evidence type="ECO:0000313" key="8">
    <source>
        <dbReference type="EMBL" id="MBD2843833.1"/>
    </source>
</evidence>
<reference evidence="8" key="1">
    <citation type="submission" date="2020-09" db="EMBL/GenBank/DDBJ databases">
        <title>A novel bacterium of genus Paenibacillus, isolated from South China Sea.</title>
        <authorList>
            <person name="Huang H."/>
            <person name="Mo K."/>
            <person name="Hu Y."/>
        </authorList>
    </citation>
    <scope>NUCLEOTIDE SEQUENCE</scope>
    <source>
        <strain evidence="8">IB182496</strain>
    </source>
</reference>
<keyword evidence="2 6" id="KW-0813">Transport</keyword>
<protein>
    <submittedName>
        <fullName evidence="8">Sugar ABC transporter permease</fullName>
    </submittedName>
</protein>
<evidence type="ECO:0000256" key="1">
    <source>
        <dbReference type="ARBA" id="ARBA00004141"/>
    </source>
</evidence>
<feature type="transmembrane region" description="Helical" evidence="6">
    <location>
        <begin position="268"/>
        <end position="289"/>
    </location>
</feature>
<dbReference type="EMBL" id="JACXIZ010000005">
    <property type="protein sequence ID" value="MBD2843833.1"/>
    <property type="molecule type" value="Genomic_DNA"/>
</dbReference>
<dbReference type="Pfam" id="PF00528">
    <property type="entry name" value="BPD_transp_1"/>
    <property type="match status" value="1"/>
</dbReference>
<feature type="transmembrane region" description="Helical" evidence="6">
    <location>
        <begin position="12"/>
        <end position="33"/>
    </location>
</feature>
<evidence type="ECO:0000256" key="6">
    <source>
        <dbReference type="RuleBase" id="RU363032"/>
    </source>
</evidence>
<feature type="domain" description="ABC transmembrane type-1" evidence="7">
    <location>
        <begin position="75"/>
        <end position="289"/>
    </location>
</feature>
<comment type="similarity">
    <text evidence="6">Belongs to the binding-protein-dependent transport system permease family.</text>
</comment>
<accession>A0A927BQW4</accession>
<evidence type="ECO:0000313" key="9">
    <source>
        <dbReference type="Proteomes" id="UP000621560"/>
    </source>
</evidence>
<dbReference type="AlphaFoldDB" id="A0A927BQW4"/>
<name>A0A927BQW4_9BACL</name>
<dbReference type="SUPFAM" id="SSF161098">
    <property type="entry name" value="MetI-like"/>
    <property type="match status" value="1"/>
</dbReference>
<keyword evidence="9" id="KW-1185">Reference proteome</keyword>
<sequence>MRNRLRSLSGKDSLMLWLIALPGVLYFLVFKYVPLLGNVIAFQDYSIFIGIWDSPWAGWKHFVFMFEYEEFMNILRNTLVLSFYTLFFGFPAPLLLALLLNELRQMLFKRTVQTLLYLPHFLSWIIVGGIFINLLAVDGLANRAVEALGGQPVEFVSDSRFFRSVVVLTSMWKEVGWGMIIYLAAIAGINPNLYEAAVMDGAGRWRQMVSITIPSIAPAIVTLLLLRIGNMLDTNVEQILVFLNPLVRDIGEVIDTYVYRVGLLNAQYSFTTAIGLFKSVIGLVLIVGLNHLSKRTTGQGLY</sequence>
<evidence type="ECO:0000256" key="4">
    <source>
        <dbReference type="ARBA" id="ARBA00022989"/>
    </source>
</evidence>
<dbReference type="GO" id="GO:0005886">
    <property type="term" value="C:plasma membrane"/>
    <property type="evidence" value="ECO:0007669"/>
    <property type="project" value="UniProtKB-SubCell"/>
</dbReference>
<feature type="transmembrane region" description="Helical" evidence="6">
    <location>
        <begin position="115"/>
        <end position="136"/>
    </location>
</feature>
<gene>
    <name evidence="8" type="ORF">IDH44_01400</name>
</gene>
<evidence type="ECO:0000256" key="3">
    <source>
        <dbReference type="ARBA" id="ARBA00022692"/>
    </source>
</evidence>